<proteinExistence type="predicted"/>
<sequence>MIIGGGPAGLATALTLRDHNIPCVVIDNHMGSTVKLGESLAPSANTIFRKLSLEEVLISKLHSLYVGNNVVWGDASLRQRYFLNEPYGDGRHLNRALFEKQLQDIAIERGVILLKNHRLTNITEQDNKIIVSCSDADNSTKIITADFIADCSGRASIVAKKMGIKKQIIDNLASYYFITEQSEESLKGMTFIESVEDGWWYAAPLPDNKVIVNFMSDSDLHPTKSTSLNDWLLGKIATTQHLKNYLPTIISSTTEVGIKTATTSLLEKPGGKQWIAVGDALCTYDPLTSFGITNALVSGHNAANAISGFLDGNIDSLSEYITSQMALFDKSVALLQNQYQSEQRWFKHPFWERRQL</sequence>
<evidence type="ECO:0000313" key="2">
    <source>
        <dbReference type="EMBL" id="MCV9933023.1"/>
    </source>
</evidence>
<gene>
    <name evidence="2" type="ORF">OIU80_12090</name>
</gene>
<dbReference type="SUPFAM" id="SSF51905">
    <property type="entry name" value="FAD/NAD(P)-binding domain"/>
    <property type="match status" value="1"/>
</dbReference>
<dbReference type="RefSeq" id="WP_264287260.1">
    <property type="nucleotide sequence ID" value="NZ_JAOZEV010000008.1"/>
</dbReference>
<dbReference type="EMBL" id="JAOZEV010000008">
    <property type="protein sequence ID" value="MCV9933023.1"/>
    <property type="molecule type" value="Genomic_DNA"/>
</dbReference>
<dbReference type="PANTHER" id="PTHR43747">
    <property type="entry name" value="FAD-BINDING PROTEIN"/>
    <property type="match status" value="1"/>
</dbReference>
<dbReference type="Pfam" id="PF01494">
    <property type="entry name" value="FAD_binding_3"/>
    <property type="match status" value="1"/>
</dbReference>
<reference evidence="2" key="1">
    <citation type="submission" date="2022-10" db="EMBL/GenBank/DDBJ databases">
        <title>Two novel species of Flavobacterium.</title>
        <authorList>
            <person name="Liu Q."/>
            <person name="Xin Y.-H."/>
        </authorList>
    </citation>
    <scope>NUCLEOTIDE SEQUENCE</scope>
    <source>
        <strain evidence="2">LS1R47</strain>
    </source>
</reference>
<dbReference type="InterPro" id="IPR036188">
    <property type="entry name" value="FAD/NAD-bd_sf"/>
</dbReference>
<evidence type="ECO:0000259" key="1">
    <source>
        <dbReference type="Pfam" id="PF01494"/>
    </source>
</evidence>
<dbReference type="AlphaFoldDB" id="A0A9X2ZRY2"/>
<dbReference type="InterPro" id="IPR050816">
    <property type="entry name" value="Flavin-dep_Halogenase_NPB"/>
</dbReference>
<keyword evidence="3" id="KW-1185">Reference proteome</keyword>
<dbReference type="Gene3D" id="3.50.50.60">
    <property type="entry name" value="FAD/NAD(P)-binding domain"/>
    <property type="match status" value="1"/>
</dbReference>
<organism evidence="2 3">
    <name type="scientific">Flavobacterium frigoritolerans</name>
    <dbReference type="NCBI Taxonomy" id="2987686"/>
    <lineage>
        <taxon>Bacteria</taxon>
        <taxon>Pseudomonadati</taxon>
        <taxon>Bacteroidota</taxon>
        <taxon>Flavobacteriia</taxon>
        <taxon>Flavobacteriales</taxon>
        <taxon>Flavobacteriaceae</taxon>
        <taxon>Flavobacterium</taxon>
    </lineage>
</organism>
<dbReference type="Gene3D" id="3.30.9.100">
    <property type="match status" value="1"/>
</dbReference>
<accession>A0A9X2ZRY2</accession>
<protein>
    <submittedName>
        <fullName evidence="2">NAD(P)/FAD-dependent oxidoreductase</fullName>
    </submittedName>
</protein>
<dbReference type="InterPro" id="IPR002938">
    <property type="entry name" value="FAD-bd"/>
</dbReference>
<dbReference type="PANTHER" id="PTHR43747:SF1">
    <property type="entry name" value="SLR1998 PROTEIN"/>
    <property type="match status" value="1"/>
</dbReference>
<name>A0A9X2ZRY2_9FLAO</name>
<feature type="domain" description="FAD-binding" evidence="1">
    <location>
        <begin position="1"/>
        <end position="313"/>
    </location>
</feature>
<evidence type="ECO:0000313" key="3">
    <source>
        <dbReference type="Proteomes" id="UP001151133"/>
    </source>
</evidence>
<dbReference type="GO" id="GO:0071949">
    <property type="term" value="F:FAD binding"/>
    <property type="evidence" value="ECO:0007669"/>
    <property type="project" value="InterPro"/>
</dbReference>
<comment type="caution">
    <text evidence="2">The sequence shown here is derived from an EMBL/GenBank/DDBJ whole genome shotgun (WGS) entry which is preliminary data.</text>
</comment>
<dbReference type="Proteomes" id="UP001151133">
    <property type="component" value="Unassembled WGS sequence"/>
</dbReference>